<proteinExistence type="predicted"/>
<feature type="region of interest" description="Disordered" evidence="1">
    <location>
        <begin position="141"/>
        <end position="160"/>
    </location>
</feature>
<name>A0A1I0WD53_9RHOB</name>
<feature type="region of interest" description="Disordered" evidence="1">
    <location>
        <begin position="35"/>
        <end position="61"/>
    </location>
</feature>
<reference evidence="2 3" key="1">
    <citation type="submission" date="2016-10" db="EMBL/GenBank/DDBJ databases">
        <authorList>
            <person name="de Groot N.N."/>
        </authorList>
    </citation>
    <scope>NUCLEOTIDE SEQUENCE [LARGE SCALE GENOMIC DNA]</scope>
    <source>
        <strain evidence="2 3">DSM 29316</strain>
    </source>
</reference>
<dbReference type="Proteomes" id="UP000198796">
    <property type="component" value="Unassembled WGS sequence"/>
</dbReference>
<protein>
    <submittedName>
        <fullName evidence="2">Uncharacterized protein</fullName>
    </submittedName>
</protein>
<evidence type="ECO:0000313" key="3">
    <source>
        <dbReference type="Proteomes" id="UP000198796"/>
    </source>
</evidence>
<keyword evidence="3" id="KW-1185">Reference proteome</keyword>
<organism evidence="2 3">
    <name type="scientific">Poseidonocella pacifica</name>
    <dbReference type="NCBI Taxonomy" id="871651"/>
    <lineage>
        <taxon>Bacteria</taxon>
        <taxon>Pseudomonadati</taxon>
        <taxon>Pseudomonadota</taxon>
        <taxon>Alphaproteobacteria</taxon>
        <taxon>Rhodobacterales</taxon>
        <taxon>Roseobacteraceae</taxon>
        <taxon>Poseidonocella</taxon>
    </lineage>
</organism>
<evidence type="ECO:0000256" key="1">
    <source>
        <dbReference type="SAM" id="MobiDB-lite"/>
    </source>
</evidence>
<accession>A0A1I0WD53</accession>
<evidence type="ECO:0000313" key="2">
    <source>
        <dbReference type="EMBL" id="SFA86571.1"/>
    </source>
</evidence>
<dbReference type="AlphaFoldDB" id="A0A1I0WD53"/>
<gene>
    <name evidence="2" type="ORF">SAMN05421688_1294</name>
</gene>
<sequence>MQGEWRTTTLSWVSRGAARLLVRLRAPGGFGRAERLPSGVSAPLGSGGVSPRRTGSPSTKARRADCAGYLVSRQGGAAIAAAELSDQGFRTRTAASFAWIDVQIRFPVGGVDRTRLAKPDVGRVRKVGEGGKRTFSACANAPSPGYGSGPSARITPLNPV</sequence>
<dbReference type="EMBL" id="FOJU01000002">
    <property type="protein sequence ID" value="SFA86571.1"/>
    <property type="molecule type" value="Genomic_DNA"/>
</dbReference>